<dbReference type="EMBL" id="JAIFZO010000002">
    <property type="protein sequence ID" value="MCX4238833.1"/>
    <property type="molecule type" value="Genomic_DNA"/>
</dbReference>
<sequence length="275" mass="28427">MAADAVGDADTATETVQRTLRTALRERLSRAHPDLASGHDLSTTQGLAAAGSASAAADTTLVAVVVRDLDLAAWAGQTCAYALGLDATEGAAWRRAFTRTVFLAGNPAELAARFPFARTAEDMSAAWTAPAPPGATAALRRLLKLLQAPAEVPNGGDIAFGVPHPTLRVPGPSAGGTPAPSRPPVSRAVHLATVGCTMSAALVHLNHLLAEAALDRLVAPGDRLVLRKVPRLVEGREPFDAVRVVPDERVPGRLRLAAALTAPLTVPHNTSTEAS</sequence>
<evidence type="ECO:0000313" key="2">
    <source>
        <dbReference type="Proteomes" id="UP001165590"/>
    </source>
</evidence>
<organism evidence="1 2">
    <name type="scientific">Streptomyces ortus</name>
    <dbReference type="NCBI Taxonomy" id="2867268"/>
    <lineage>
        <taxon>Bacteria</taxon>
        <taxon>Bacillati</taxon>
        <taxon>Actinomycetota</taxon>
        <taxon>Actinomycetes</taxon>
        <taxon>Kitasatosporales</taxon>
        <taxon>Streptomycetaceae</taxon>
        <taxon>Streptomyces</taxon>
    </lineage>
</organism>
<protein>
    <submittedName>
        <fullName evidence="1">DUF6182 family protein</fullName>
    </submittedName>
</protein>
<dbReference type="Pfam" id="PF19680">
    <property type="entry name" value="DUF6182"/>
    <property type="match status" value="1"/>
</dbReference>
<evidence type="ECO:0000313" key="1">
    <source>
        <dbReference type="EMBL" id="MCX4238833.1"/>
    </source>
</evidence>
<dbReference type="Proteomes" id="UP001165590">
    <property type="component" value="Unassembled WGS sequence"/>
</dbReference>
<proteinExistence type="predicted"/>
<accession>A0ABT3VGM1</accession>
<comment type="caution">
    <text evidence="1">The sequence shown here is derived from an EMBL/GenBank/DDBJ whole genome shotgun (WGS) entry which is preliminary data.</text>
</comment>
<keyword evidence="2" id="KW-1185">Reference proteome</keyword>
<gene>
    <name evidence="1" type="ORF">K3769_39895</name>
</gene>
<name>A0ABT3VGM1_9ACTN</name>
<reference evidence="1" key="1">
    <citation type="journal article" date="2022" name="bioRxiv">
        <title>Discovery and biosynthetic assessment of Streptomyces ortus sp nov. isolated from a deep-sea sponge.</title>
        <authorList>
            <person name="Williams S.E."/>
        </authorList>
    </citation>
    <scope>NUCLEOTIDE SEQUENCE</scope>
    <source>
        <strain evidence="1">A15ISP2-DRY2</strain>
    </source>
</reference>
<dbReference type="RefSeq" id="WP_267031091.1">
    <property type="nucleotide sequence ID" value="NZ_JAIFZO010000002.1"/>
</dbReference>
<dbReference type="InterPro" id="IPR045754">
    <property type="entry name" value="DUF6182"/>
</dbReference>